<evidence type="ECO:0000256" key="7">
    <source>
        <dbReference type="ARBA" id="ARBA00022598"/>
    </source>
</evidence>
<feature type="domain" description="AMP-binding enzyme C-terminal" evidence="21">
    <location>
        <begin position="516"/>
        <end position="599"/>
    </location>
</feature>
<comment type="subcellular location">
    <subcellularLocation>
        <location evidence="3">Cell membrane</location>
        <topology evidence="3">Multi-pass membrane protein</topology>
    </subcellularLocation>
    <subcellularLocation>
        <location evidence="1">Lipid droplet</location>
    </subcellularLocation>
    <subcellularLocation>
        <location evidence="2">Peroxisome membrane</location>
        <topology evidence="2">Multi-pass membrane protein</topology>
    </subcellularLocation>
</comment>
<keyword evidence="10" id="KW-0547">Nucleotide-binding</keyword>
<evidence type="ECO:0000256" key="18">
    <source>
        <dbReference type="ARBA" id="ARBA00068795"/>
    </source>
</evidence>
<comment type="function">
    <text evidence="17">Acyl-CoA synthetase required for both the import of long chain fatty acids (LCFAs) (C14-C18) and the activation very long chain fatty acids (VLCFAs) (C20-C26) by esterification of the fatty acids into metabolically active CoA-thioesters for subsequent degradation or incorporation into phospholipids. The transport and fatty acyl-CoA synthetase activities are genetically separable and are thus independent activities. Esterifies VLCFAs in the peroxisome matrix. The VLCFAs are actively transported into peroxisomes by a PXA1-PXA2 heterodimeric transporter in the peroxisomal membrane.</text>
</comment>
<evidence type="ECO:0000256" key="19">
    <source>
        <dbReference type="ARBA" id="ARBA00078285"/>
    </source>
</evidence>
<dbReference type="InterPro" id="IPR000873">
    <property type="entry name" value="AMP-dep_synth/lig_dom"/>
</dbReference>
<dbReference type="GO" id="GO:0009898">
    <property type="term" value="C:cytoplasmic side of plasma membrane"/>
    <property type="evidence" value="ECO:0007669"/>
    <property type="project" value="TreeGrafter"/>
</dbReference>
<dbReference type="InterPro" id="IPR042099">
    <property type="entry name" value="ANL_N_sf"/>
</dbReference>
<evidence type="ECO:0000256" key="9">
    <source>
        <dbReference type="ARBA" id="ARBA00022692"/>
    </source>
</evidence>
<evidence type="ECO:0000256" key="8">
    <source>
        <dbReference type="ARBA" id="ARBA00022677"/>
    </source>
</evidence>
<evidence type="ECO:0000256" key="13">
    <source>
        <dbReference type="ARBA" id="ARBA00023055"/>
    </source>
</evidence>
<keyword evidence="11" id="KW-0067">ATP-binding</keyword>
<dbReference type="FunFam" id="3.30.300.30:FF:000002">
    <property type="entry name" value="Long-chain fatty acid transport protein 1"/>
    <property type="match status" value="1"/>
</dbReference>
<comment type="catalytic activity">
    <reaction evidence="16">
        <text>a very long-chain fatty acid + ATP + CoA = a very long-chain fatty acyl-CoA + AMP + diphosphate</text>
        <dbReference type="Rhea" id="RHEA:54536"/>
        <dbReference type="ChEBI" id="CHEBI:30616"/>
        <dbReference type="ChEBI" id="CHEBI:33019"/>
        <dbReference type="ChEBI" id="CHEBI:57287"/>
        <dbReference type="ChEBI" id="CHEBI:58950"/>
        <dbReference type="ChEBI" id="CHEBI:138261"/>
        <dbReference type="ChEBI" id="CHEBI:456215"/>
    </reaction>
</comment>
<comment type="similarity">
    <text evidence="4">Belongs to the ATP-dependent AMP-binding enzyme family.</text>
</comment>
<keyword evidence="12" id="KW-1133">Transmembrane helix</keyword>
<keyword evidence="15" id="KW-0576">Peroxisome</keyword>
<keyword evidence="8" id="KW-0551">Lipid droplet</keyword>
<name>A0A0D2BXT7_9EURO</name>
<dbReference type="Pfam" id="PF13193">
    <property type="entry name" value="AMP-binding_C"/>
    <property type="match status" value="1"/>
</dbReference>
<dbReference type="GO" id="GO:0004467">
    <property type="term" value="F:long-chain fatty acid-CoA ligase activity"/>
    <property type="evidence" value="ECO:0007669"/>
    <property type="project" value="TreeGrafter"/>
</dbReference>
<dbReference type="GO" id="GO:0005778">
    <property type="term" value="C:peroxisomal membrane"/>
    <property type="evidence" value="ECO:0007669"/>
    <property type="project" value="UniProtKB-SubCell"/>
</dbReference>
<dbReference type="InterPro" id="IPR025110">
    <property type="entry name" value="AMP-bd_C"/>
</dbReference>
<evidence type="ECO:0000256" key="2">
    <source>
        <dbReference type="ARBA" id="ARBA00004585"/>
    </source>
</evidence>
<evidence type="ECO:0000256" key="15">
    <source>
        <dbReference type="ARBA" id="ARBA00023140"/>
    </source>
</evidence>
<evidence type="ECO:0000256" key="4">
    <source>
        <dbReference type="ARBA" id="ARBA00006432"/>
    </source>
</evidence>
<evidence type="ECO:0000259" key="20">
    <source>
        <dbReference type="Pfam" id="PF00501"/>
    </source>
</evidence>
<dbReference type="PROSITE" id="PS00455">
    <property type="entry name" value="AMP_BINDING"/>
    <property type="match status" value="1"/>
</dbReference>
<dbReference type="InterPro" id="IPR020845">
    <property type="entry name" value="AMP-binding_CS"/>
</dbReference>
<proteinExistence type="inferred from homology"/>
<dbReference type="GeneID" id="27357958"/>
<dbReference type="Gene3D" id="3.40.50.12780">
    <property type="entry name" value="N-terminal domain of ligase-like"/>
    <property type="match status" value="1"/>
</dbReference>
<gene>
    <name evidence="22" type="ORF">PV06_05884</name>
</gene>
<keyword evidence="9" id="KW-0812">Transmembrane</keyword>
<dbReference type="SUPFAM" id="SSF56801">
    <property type="entry name" value="Acetyl-CoA synthetase-like"/>
    <property type="match status" value="1"/>
</dbReference>
<dbReference type="GO" id="GO:0005324">
    <property type="term" value="F:long-chain fatty acid transmembrane transporter activity"/>
    <property type="evidence" value="ECO:0007669"/>
    <property type="project" value="TreeGrafter"/>
</dbReference>
<dbReference type="Proteomes" id="UP000053342">
    <property type="component" value="Unassembled WGS sequence"/>
</dbReference>
<keyword evidence="14" id="KW-0472">Membrane</keyword>
<dbReference type="FunFam" id="3.40.50.12780:FF:000019">
    <property type="entry name" value="Long-chain fatty acid transporter"/>
    <property type="match status" value="1"/>
</dbReference>
<dbReference type="VEuPathDB" id="FungiDB:PV06_05884"/>
<dbReference type="Gene3D" id="3.30.300.30">
    <property type="match status" value="1"/>
</dbReference>
<sequence length="648" mass="71949">MMDVPTALLSVPAALAGLAYLDARWRISPDVHIIKNLALAQRAFLKRVDADRANSFYLLEDHANNPKVADELFLIYQGKRYTFKETYTTVLRYAGWLHSVHKVLPGEIIAIDYMNSPQFIFLTLAIWSLGALPAFINYNLTASPFVHSVRTSTARLLIVDPEIESRVLTSEAKAAFAAPDFRNNAFPLDVTVLTTGLQSSLEYFPPYRAPDSARAGAIGRSPCVLIFTSGTTGLPKAAIVPWDRTAWGSGFIARWIGLRPVTKSNPDRYYTAMPLYHSSAFQLGFHLCLVSGSTLVLSHRFSATSFWDEVAAAEATKIQYVGETLRYLLAVPPRPDDRTRHKVKLAFGNGCRPDVWDKFRDRFGVETIAEFYGATEGVAASFNLSRNTFSSGAIGQSGLIAQAIQNFTQSIVQVDWETETPRRDPKTGFCIKVPRGEPGELLYKIADPKDVGAKFQGYFGNKKASDSKILRDVHKKGDAYFRSGDVVRYDKDGLLWFSDRIGDTFRWRSENVSTAEVSEVLGLHPHILEANVYGVAIPNHEGRAGCAAILLRDVTTEDSPIGDAVLESLATHARASLPKYAVPVFLRVVASVMATGNNKQQKHVLRLEGVDPDKVAGERVYYLRPDSDRYEPFCQKEWDVLKAGKVKL</sequence>
<dbReference type="STRING" id="215243.A0A0D2BXT7"/>
<evidence type="ECO:0000259" key="21">
    <source>
        <dbReference type="Pfam" id="PF13193"/>
    </source>
</evidence>
<evidence type="ECO:0000256" key="11">
    <source>
        <dbReference type="ARBA" id="ARBA00022840"/>
    </source>
</evidence>
<evidence type="ECO:0000256" key="10">
    <source>
        <dbReference type="ARBA" id="ARBA00022741"/>
    </source>
</evidence>
<feature type="domain" description="AMP-dependent synthetase/ligase" evidence="20">
    <location>
        <begin position="68"/>
        <end position="443"/>
    </location>
</feature>
<dbReference type="InterPro" id="IPR045851">
    <property type="entry name" value="AMP-bd_C_sf"/>
</dbReference>
<dbReference type="AlphaFoldDB" id="A0A0D2BXT7"/>
<dbReference type="HOGENOM" id="CLU_000022_46_3_1"/>
<dbReference type="GO" id="GO:0044539">
    <property type="term" value="P:long-chain fatty acid import into cell"/>
    <property type="evidence" value="ECO:0007669"/>
    <property type="project" value="TreeGrafter"/>
</dbReference>
<evidence type="ECO:0000313" key="22">
    <source>
        <dbReference type="EMBL" id="KIW42322.1"/>
    </source>
</evidence>
<evidence type="ECO:0000313" key="23">
    <source>
        <dbReference type="Proteomes" id="UP000053342"/>
    </source>
</evidence>
<dbReference type="PANTHER" id="PTHR43107:SF15">
    <property type="entry name" value="FATTY ACID TRANSPORT PROTEIN 3, ISOFORM A"/>
    <property type="match status" value="1"/>
</dbReference>
<dbReference type="PANTHER" id="PTHR43107">
    <property type="entry name" value="LONG-CHAIN FATTY ACID TRANSPORT PROTEIN"/>
    <property type="match status" value="1"/>
</dbReference>
<evidence type="ECO:0000256" key="1">
    <source>
        <dbReference type="ARBA" id="ARBA00004502"/>
    </source>
</evidence>
<evidence type="ECO:0000256" key="12">
    <source>
        <dbReference type="ARBA" id="ARBA00022989"/>
    </source>
</evidence>
<evidence type="ECO:0000256" key="17">
    <source>
        <dbReference type="ARBA" id="ARBA00060276"/>
    </source>
</evidence>
<dbReference type="GO" id="GO:0005811">
    <property type="term" value="C:lipid droplet"/>
    <property type="evidence" value="ECO:0007669"/>
    <property type="project" value="UniProtKB-SubCell"/>
</dbReference>
<evidence type="ECO:0000256" key="3">
    <source>
        <dbReference type="ARBA" id="ARBA00004651"/>
    </source>
</evidence>
<keyword evidence="7" id="KW-0436">Ligase</keyword>
<keyword evidence="23" id="KW-1185">Reference proteome</keyword>
<reference evidence="22 23" key="1">
    <citation type="submission" date="2015-01" db="EMBL/GenBank/DDBJ databases">
        <title>The Genome Sequence of Exophiala oligosperma CBS72588.</title>
        <authorList>
            <consortium name="The Broad Institute Genomics Platform"/>
            <person name="Cuomo C."/>
            <person name="de Hoog S."/>
            <person name="Gorbushina A."/>
            <person name="Stielow B."/>
            <person name="Teixiera M."/>
            <person name="Abouelleil A."/>
            <person name="Chapman S.B."/>
            <person name="Priest M."/>
            <person name="Young S.K."/>
            <person name="Wortman J."/>
            <person name="Nusbaum C."/>
            <person name="Birren B."/>
        </authorList>
    </citation>
    <scope>NUCLEOTIDE SEQUENCE [LARGE SCALE GENOMIC DNA]</scope>
    <source>
        <strain evidence="22 23">CBS 72588</strain>
    </source>
</reference>
<evidence type="ECO:0000256" key="14">
    <source>
        <dbReference type="ARBA" id="ARBA00023136"/>
    </source>
</evidence>
<dbReference type="Pfam" id="PF00501">
    <property type="entry name" value="AMP-binding"/>
    <property type="match status" value="1"/>
</dbReference>
<dbReference type="OrthoDB" id="10253869at2759"/>
<evidence type="ECO:0000256" key="16">
    <source>
        <dbReference type="ARBA" id="ARBA00051585"/>
    </source>
</evidence>
<keyword evidence="5" id="KW-0813">Transport</keyword>
<evidence type="ECO:0000256" key="6">
    <source>
        <dbReference type="ARBA" id="ARBA00022475"/>
    </source>
</evidence>
<dbReference type="RefSeq" id="XP_016262538.1">
    <property type="nucleotide sequence ID" value="XM_016406934.1"/>
</dbReference>
<keyword evidence="13" id="KW-0445">Lipid transport</keyword>
<evidence type="ECO:0000256" key="5">
    <source>
        <dbReference type="ARBA" id="ARBA00022448"/>
    </source>
</evidence>
<accession>A0A0D2BXT7</accession>
<organism evidence="22 23">
    <name type="scientific">Exophiala oligosperma</name>
    <dbReference type="NCBI Taxonomy" id="215243"/>
    <lineage>
        <taxon>Eukaryota</taxon>
        <taxon>Fungi</taxon>
        <taxon>Dikarya</taxon>
        <taxon>Ascomycota</taxon>
        <taxon>Pezizomycotina</taxon>
        <taxon>Eurotiomycetes</taxon>
        <taxon>Chaetothyriomycetidae</taxon>
        <taxon>Chaetothyriales</taxon>
        <taxon>Herpotrichiellaceae</taxon>
        <taxon>Exophiala</taxon>
    </lineage>
</organism>
<dbReference type="GO" id="GO:0005524">
    <property type="term" value="F:ATP binding"/>
    <property type="evidence" value="ECO:0007669"/>
    <property type="project" value="UniProtKB-KW"/>
</dbReference>
<dbReference type="EMBL" id="KN847336">
    <property type="protein sequence ID" value="KIW42322.1"/>
    <property type="molecule type" value="Genomic_DNA"/>
</dbReference>
<protein>
    <recommendedName>
        <fullName evidence="18">Very long-chain fatty acid transport protein</fullName>
    </recommendedName>
    <alternativeName>
        <fullName evidence="19">Very-long-chain acyl-CoA synthetase</fullName>
    </alternativeName>
</protein>
<keyword evidence="6" id="KW-1003">Cell membrane</keyword>